<dbReference type="SUPFAM" id="SSF89155">
    <property type="entry name" value="TorD-like"/>
    <property type="match status" value="1"/>
</dbReference>
<keyword evidence="3" id="KW-1185">Reference proteome</keyword>
<dbReference type="Gene3D" id="1.10.3480.10">
    <property type="entry name" value="TorD-like"/>
    <property type="match status" value="1"/>
</dbReference>
<dbReference type="RefSeq" id="WP_169254498.1">
    <property type="nucleotide sequence ID" value="NZ_WTVN01000002.1"/>
</dbReference>
<organism evidence="2 3">
    <name type="scientific">Aromatoleum toluvorans</name>
    <dbReference type="NCBI Taxonomy" id="92002"/>
    <lineage>
        <taxon>Bacteria</taxon>
        <taxon>Pseudomonadati</taxon>
        <taxon>Pseudomonadota</taxon>
        <taxon>Betaproteobacteria</taxon>
        <taxon>Rhodocyclales</taxon>
        <taxon>Rhodocyclaceae</taxon>
        <taxon>Aromatoleum</taxon>
    </lineage>
</organism>
<gene>
    <name evidence="2" type="ORF">GPA22_02375</name>
</gene>
<keyword evidence="1" id="KW-0143">Chaperone</keyword>
<dbReference type="PANTHER" id="PTHR34227:SF1">
    <property type="entry name" value="DIMETHYL SULFOXIDE REDUCTASE CHAPERONE-RELATED"/>
    <property type="match status" value="1"/>
</dbReference>
<dbReference type="Pfam" id="PF02613">
    <property type="entry name" value="Nitrate_red_del"/>
    <property type="match status" value="1"/>
</dbReference>
<evidence type="ECO:0000313" key="2">
    <source>
        <dbReference type="EMBL" id="NMG42581.1"/>
    </source>
</evidence>
<accession>A0ABX1PVP6</accession>
<dbReference type="InterPro" id="IPR036411">
    <property type="entry name" value="TorD-like_sf"/>
</dbReference>
<dbReference type="PANTHER" id="PTHR34227">
    <property type="entry name" value="CHAPERONE PROTEIN YCDY"/>
    <property type="match status" value="1"/>
</dbReference>
<dbReference type="InterPro" id="IPR050289">
    <property type="entry name" value="TorD/DmsD_chaperones"/>
</dbReference>
<dbReference type="EMBL" id="WTVN01000002">
    <property type="protein sequence ID" value="NMG42581.1"/>
    <property type="molecule type" value="Genomic_DNA"/>
</dbReference>
<name>A0ABX1PVP6_9RHOO</name>
<dbReference type="InterPro" id="IPR020945">
    <property type="entry name" value="DMSO/NO3_reduct_chaperone"/>
</dbReference>
<protein>
    <submittedName>
        <fullName evidence="2">Molecular chaperone</fullName>
    </submittedName>
</protein>
<evidence type="ECO:0000313" key="3">
    <source>
        <dbReference type="Proteomes" id="UP000623795"/>
    </source>
</evidence>
<dbReference type="Proteomes" id="UP000623795">
    <property type="component" value="Unassembled WGS sequence"/>
</dbReference>
<proteinExistence type="predicted"/>
<evidence type="ECO:0000256" key="1">
    <source>
        <dbReference type="ARBA" id="ARBA00023186"/>
    </source>
</evidence>
<reference evidence="2 3" key="1">
    <citation type="submission" date="2019-12" db="EMBL/GenBank/DDBJ databases">
        <title>Comparative genomics gives insights into the taxonomy of the Azoarcus-Aromatoleum group and reveals separate origins of nif in the plant-associated Azoarcus and non-plant-associated Aromatoleum sub-groups.</title>
        <authorList>
            <person name="Lafos M."/>
            <person name="Maluk M."/>
            <person name="Batista M."/>
            <person name="Junghare M."/>
            <person name="Carmona M."/>
            <person name="Faoro H."/>
            <person name="Cruz L.M."/>
            <person name="Battistoni F."/>
            <person name="De Souza E."/>
            <person name="Pedrosa F."/>
            <person name="Chen W.-M."/>
            <person name="Poole P.S."/>
            <person name="Dixon R.A."/>
            <person name="James E.K."/>
        </authorList>
    </citation>
    <scope>NUCLEOTIDE SEQUENCE [LARGE SCALE GENOMIC DNA]</scope>
    <source>
        <strain evidence="2 3">Td21</strain>
    </source>
</reference>
<sequence>MNAPAAIIEAHLAPAGDAPVLGDEDRARAHHYALLARLFFAAPDAPLLAALAASARVMGDGDAPFARAWAELGDCAEQADAPAVRDEYDALFYGIGRPDVMLYGSWYLAGFLMEEPLAELRDDLAELGLARRAGVAETEDHIAALAEVMRHLALTGPDEAGLARQRRFFVRHLQPWYARLADALAAAPQARFYARTGALMRAFFDIESEAFAMEQGVAGH</sequence>
<comment type="caution">
    <text evidence="2">The sequence shown here is derived from an EMBL/GenBank/DDBJ whole genome shotgun (WGS) entry which is preliminary data.</text>
</comment>